<dbReference type="Pfam" id="PF07081">
    <property type="entry name" value="DUF1349"/>
    <property type="match status" value="1"/>
</dbReference>
<reference evidence="1 2" key="1">
    <citation type="submission" date="2014-08" db="EMBL/GenBank/DDBJ databases">
        <title>Clostridium innocuum, an unnegligible vancomycin-resistant pathogen causing extra-intestinal infections.</title>
        <authorList>
            <person name="Feng Y."/>
            <person name="Chiu C.-H."/>
        </authorList>
    </citation>
    <scope>NUCLEOTIDE SEQUENCE [LARGE SCALE GENOMIC DNA]</scope>
    <source>
        <strain evidence="1 2">AN88</strain>
    </source>
</reference>
<dbReference type="PANTHER" id="PTHR35332">
    <property type="entry name" value="REGULATION OF ENOLASE PROTEIN 1"/>
    <property type="match status" value="1"/>
</dbReference>
<dbReference type="PANTHER" id="PTHR35332:SF2">
    <property type="entry name" value="REGULATION OF ENOLASE PROTEIN 1"/>
    <property type="match status" value="1"/>
</dbReference>
<dbReference type="InterPro" id="IPR009784">
    <property type="entry name" value="DUF1349"/>
</dbReference>
<gene>
    <name evidence="1" type="ORF">CIAN88_20370</name>
</gene>
<dbReference type="RefSeq" id="WP_044907823.1">
    <property type="nucleotide sequence ID" value="NZ_JQIF01000110.1"/>
</dbReference>
<dbReference type="SUPFAM" id="SSF49899">
    <property type="entry name" value="Concanavalin A-like lectins/glucanases"/>
    <property type="match status" value="1"/>
</dbReference>
<dbReference type="AlphaFoldDB" id="A0A099I3R3"/>
<organism evidence="1 2">
    <name type="scientific">Clostridium innocuum</name>
    <dbReference type="NCBI Taxonomy" id="1522"/>
    <lineage>
        <taxon>Bacteria</taxon>
        <taxon>Bacillati</taxon>
        <taxon>Bacillota</taxon>
        <taxon>Clostridia</taxon>
        <taxon>Eubacteriales</taxon>
        <taxon>Clostridiaceae</taxon>
        <taxon>Clostridium</taxon>
    </lineage>
</organism>
<evidence type="ECO:0000313" key="2">
    <source>
        <dbReference type="Proteomes" id="UP000030008"/>
    </source>
</evidence>
<dbReference type="EMBL" id="JQIF01000110">
    <property type="protein sequence ID" value="KGJ51518.1"/>
    <property type="molecule type" value="Genomic_DNA"/>
</dbReference>
<dbReference type="Proteomes" id="UP000030008">
    <property type="component" value="Unassembled WGS sequence"/>
</dbReference>
<evidence type="ECO:0000313" key="1">
    <source>
        <dbReference type="EMBL" id="KGJ51518.1"/>
    </source>
</evidence>
<sequence>MIFETMNDASYRQEDGAIILHASAKSDFVVSPITGKAHASAAFLYQRVKGDFVLQAKVSQRFLSTYDAPALMAMESETRWVKACFEYTDLHTRAVVSVITDTTSDDCNGVETDSDSIWLQLCRKDHIFAIHYSLDGVHWRMHRILRMEMEEELKVGLVAQSPLGDGGDFIFEKVLLKPERKADIRGGN</sequence>
<accession>A0A099I3R3</accession>
<protein>
    <recommendedName>
        <fullName evidence="3">DUF1349 domain-containing protein</fullName>
    </recommendedName>
</protein>
<evidence type="ECO:0008006" key="3">
    <source>
        <dbReference type="Google" id="ProtNLM"/>
    </source>
</evidence>
<name>A0A099I3R3_CLOIN</name>
<proteinExistence type="predicted"/>
<dbReference type="Gene3D" id="2.60.120.200">
    <property type="match status" value="1"/>
</dbReference>
<dbReference type="InterPro" id="IPR013320">
    <property type="entry name" value="ConA-like_dom_sf"/>
</dbReference>
<comment type="caution">
    <text evidence="1">The sequence shown here is derived from an EMBL/GenBank/DDBJ whole genome shotgun (WGS) entry which is preliminary data.</text>
</comment>